<protein>
    <recommendedName>
        <fullName evidence="3">Lipoprotein</fullName>
    </recommendedName>
</protein>
<dbReference type="RefSeq" id="WP_323576990.1">
    <property type="nucleotide sequence ID" value="NZ_JAYGJQ010000002.1"/>
</dbReference>
<organism evidence="1 2">
    <name type="scientific">Bacteriovorax antarcticus</name>
    <dbReference type="NCBI Taxonomy" id="3088717"/>
    <lineage>
        <taxon>Bacteria</taxon>
        <taxon>Pseudomonadati</taxon>
        <taxon>Bdellovibrionota</taxon>
        <taxon>Bacteriovoracia</taxon>
        <taxon>Bacteriovoracales</taxon>
        <taxon>Bacteriovoracaceae</taxon>
        <taxon>Bacteriovorax</taxon>
    </lineage>
</organism>
<dbReference type="PROSITE" id="PS51257">
    <property type="entry name" value="PROKAR_LIPOPROTEIN"/>
    <property type="match status" value="1"/>
</dbReference>
<evidence type="ECO:0008006" key="3">
    <source>
        <dbReference type="Google" id="ProtNLM"/>
    </source>
</evidence>
<name>A0ABU5VVM5_9BACT</name>
<reference evidence="1 2" key="1">
    <citation type="submission" date="2023-11" db="EMBL/GenBank/DDBJ databases">
        <title>A Novel Polar Bacteriovorax (B. antarcticus) Isolated from the Biocrust in Antarctica.</title>
        <authorList>
            <person name="Mun W."/>
            <person name="Choi S.Y."/>
            <person name="Mitchell R.J."/>
        </authorList>
    </citation>
    <scope>NUCLEOTIDE SEQUENCE [LARGE SCALE GENOMIC DNA]</scope>
    <source>
        <strain evidence="1 2">PP10</strain>
    </source>
</reference>
<keyword evidence="2" id="KW-1185">Reference proteome</keyword>
<dbReference type="EMBL" id="JAYGJQ010000002">
    <property type="protein sequence ID" value="MEA9357096.1"/>
    <property type="molecule type" value="Genomic_DNA"/>
</dbReference>
<sequence length="326" mass="34827">MSFRSIKSTFLIAVLMLSFSCGKSKEQEVKDAILSANIYLSTRQCQPAIDLLESMGRQNTNALYLKTLSTGYACRAGYSTTSFFADDISKTATPSPLGGMTTYKTSLVTTTSPLTDDSSFRDLQTAIDILLYAGGIAETTDPSASERAKHFSFNQAGDINSQLAFMMLVQTGKLMKVYADTNAAGVKGGGSGSNTCFTDYTTTDPLVKAYLLTGNTGVCVTDNSSNTQLALGVSDRRKRLCEGTVLLNNILDILPSVIATAGGGKLDDITTITTQINAKKAALEGIDPDFTPTATVLSQTNCENDSDIDEITLSSYYAVFFESLVK</sequence>
<accession>A0ABU5VVM5</accession>
<dbReference type="Proteomes" id="UP001302274">
    <property type="component" value="Unassembled WGS sequence"/>
</dbReference>
<evidence type="ECO:0000313" key="2">
    <source>
        <dbReference type="Proteomes" id="UP001302274"/>
    </source>
</evidence>
<proteinExistence type="predicted"/>
<comment type="caution">
    <text evidence="1">The sequence shown here is derived from an EMBL/GenBank/DDBJ whole genome shotgun (WGS) entry which is preliminary data.</text>
</comment>
<evidence type="ECO:0000313" key="1">
    <source>
        <dbReference type="EMBL" id="MEA9357096.1"/>
    </source>
</evidence>
<gene>
    <name evidence="1" type="ORF">SHI21_12800</name>
</gene>